<comment type="caution">
    <text evidence="3">The sequence shown here is derived from an EMBL/GenBank/DDBJ whole genome shotgun (WGS) entry which is preliminary data.</text>
</comment>
<evidence type="ECO:0000256" key="1">
    <source>
        <dbReference type="SAM" id="Phobius"/>
    </source>
</evidence>
<evidence type="ECO:0000256" key="2">
    <source>
        <dbReference type="SAM" id="SignalP"/>
    </source>
</evidence>
<dbReference type="AlphaFoldDB" id="A0A7J7JBU3"/>
<sequence length="251" mass="27736">MLLCAAAACLVHIPQLAAWQRHRKHAVCLNDDLVIALARTKYGKSVSYYWIFNRFMSPLVAYVLPMTYILTQISMKASKSSQSHKRQLSSLGIHSKSDSHADIPLKAESLQHDKHIISEWILKVVVISYLPVALYSLLERLQESGASLGLPKPGIAYILHLSVALLKIVVYLGSPVFKASLLAVEELGDTKTGGEEHLLPISTTNENRKSGESVKRSSIIRKLIGGRFMSHAITPEYSSVKQVPEAVITPK</sequence>
<feature type="signal peptide" evidence="2">
    <location>
        <begin position="1"/>
        <end position="18"/>
    </location>
</feature>
<evidence type="ECO:0000313" key="3">
    <source>
        <dbReference type="EMBL" id="KAF6023101.1"/>
    </source>
</evidence>
<proteinExistence type="predicted"/>
<accession>A0A7J7JBU3</accession>
<feature type="chain" id="PRO_5029513663" evidence="2">
    <location>
        <begin position="19"/>
        <end position="251"/>
    </location>
</feature>
<feature type="transmembrane region" description="Helical" evidence="1">
    <location>
        <begin position="48"/>
        <end position="70"/>
    </location>
</feature>
<protein>
    <submittedName>
        <fullName evidence="3">Uncharacterized protein</fullName>
    </submittedName>
</protein>
<name>A0A7J7JBU3_BUGNE</name>
<keyword evidence="2" id="KW-0732">Signal</keyword>
<feature type="transmembrane region" description="Helical" evidence="1">
    <location>
        <begin position="120"/>
        <end position="138"/>
    </location>
</feature>
<evidence type="ECO:0000313" key="4">
    <source>
        <dbReference type="Proteomes" id="UP000593567"/>
    </source>
</evidence>
<feature type="transmembrane region" description="Helical" evidence="1">
    <location>
        <begin position="154"/>
        <end position="172"/>
    </location>
</feature>
<keyword evidence="4" id="KW-1185">Reference proteome</keyword>
<keyword evidence="1" id="KW-0812">Transmembrane</keyword>
<reference evidence="3" key="1">
    <citation type="submission" date="2020-06" db="EMBL/GenBank/DDBJ databases">
        <title>Draft genome of Bugula neritina, a colonial animal packing powerful symbionts and potential medicines.</title>
        <authorList>
            <person name="Rayko M."/>
        </authorList>
    </citation>
    <scope>NUCLEOTIDE SEQUENCE [LARGE SCALE GENOMIC DNA]</scope>
    <source>
        <strain evidence="3">Kwan_BN1</strain>
    </source>
</reference>
<keyword evidence="1" id="KW-0472">Membrane</keyword>
<dbReference type="EMBL" id="VXIV02002763">
    <property type="protein sequence ID" value="KAF6023101.1"/>
    <property type="molecule type" value="Genomic_DNA"/>
</dbReference>
<organism evidence="3 4">
    <name type="scientific">Bugula neritina</name>
    <name type="common">Brown bryozoan</name>
    <name type="synonym">Sertularia neritina</name>
    <dbReference type="NCBI Taxonomy" id="10212"/>
    <lineage>
        <taxon>Eukaryota</taxon>
        <taxon>Metazoa</taxon>
        <taxon>Spiralia</taxon>
        <taxon>Lophotrochozoa</taxon>
        <taxon>Bryozoa</taxon>
        <taxon>Gymnolaemata</taxon>
        <taxon>Cheilostomatida</taxon>
        <taxon>Flustrina</taxon>
        <taxon>Buguloidea</taxon>
        <taxon>Bugulidae</taxon>
        <taxon>Bugula</taxon>
    </lineage>
</organism>
<keyword evidence="1" id="KW-1133">Transmembrane helix</keyword>
<dbReference type="Proteomes" id="UP000593567">
    <property type="component" value="Unassembled WGS sequence"/>
</dbReference>
<gene>
    <name evidence="3" type="ORF">EB796_018590</name>
</gene>